<evidence type="ECO:0000256" key="1">
    <source>
        <dbReference type="ARBA" id="ARBA00022694"/>
    </source>
</evidence>
<dbReference type="SUPFAM" id="SSF82199">
    <property type="entry name" value="SET domain"/>
    <property type="match status" value="1"/>
</dbReference>
<comment type="similarity">
    <text evidence="2">Belongs to the cytidine and deoxycytidylate deaminase family. ADAT3 subfamily.</text>
</comment>
<feature type="region of interest" description="Disordered" evidence="3">
    <location>
        <begin position="387"/>
        <end position="411"/>
    </location>
</feature>
<dbReference type="PROSITE" id="PS50280">
    <property type="entry name" value="SET"/>
    <property type="match status" value="1"/>
</dbReference>
<dbReference type="OrthoDB" id="3180714at2759"/>
<evidence type="ECO:0000256" key="3">
    <source>
        <dbReference type="SAM" id="MobiDB-lite"/>
    </source>
</evidence>
<dbReference type="InterPro" id="IPR016193">
    <property type="entry name" value="Cytidine_deaminase-like"/>
</dbReference>
<organism evidence="6 7">
    <name type="scientific">Hypsizygus marmoreus</name>
    <name type="common">White beech mushroom</name>
    <name type="synonym">Agaricus marmoreus</name>
    <dbReference type="NCBI Taxonomy" id="39966"/>
    <lineage>
        <taxon>Eukaryota</taxon>
        <taxon>Fungi</taxon>
        <taxon>Dikarya</taxon>
        <taxon>Basidiomycota</taxon>
        <taxon>Agaricomycotina</taxon>
        <taxon>Agaricomycetes</taxon>
        <taxon>Agaricomycetidae</taxon>
        <taxon>Agaricales</taxon>
        <taxon>Tricholomatineae</taxon>
        <taxon>Lyophyllaceae</taxon>
        <taxon>Hypsizygus</taxon>
    </lineage>
</organism>
<dbReference type="PANTHER" id="PTHR11079:SF156">
    <property type="entry name" value="INACTIVE TRNA-SPECIFIC ADENOSINE DEAMINASE-LIKE PROTEIN 3-RELATED"/>
    <property type="match status" value="1"/>
</dbReference>
<evidence type="ECO:0000313" key="6">
    <source>
        <dbReference type="EMBL" id="RDB17880.1"/>
    </source>
</evidence>
<dbReference type="STRING" id="39966.A0A369J9K4"/>
<accession>A0A369J9K4</accession>
<dbReference type="PROSITE" id="PS51747">
    <property type="entry name" value="CYT_DCMP_DEAMINASES_2"/>
    <property type="match status" value="1"/>
</dbReference>
<dbReference type="Pfam" id="PF00383">
    <property type="entry name" value="dCMP_cyt_deam_1"/>
    <property type="match status" value="1"/>
</dbReference>
<dbReference type="CDD" id="cd01285">
    <property type="entry name" value="nucleoside_deaminase"/>
    <property type="match status" value="1"/>
</dbReference>
<proteinExistence type="inferred from homology"/>
<dbReference type="CDD" id="cd10540">
    <property type="entry name" value="SET_SpSet7-like"/>
    <property type="match status" value="1"/>
</dbReference>
<dbReference type="GO" id="GO:0005634">
    <property type="term" value="C:nucleus"/>
    <property type="evidence" value="ECO:0007669"/>
    <property type="project" value="TreeGrafter"/>
</dbReference>
<dbReference type="Gene3D" id="3.40.140.10">
    <property type="entry name" value="Cytidine Deaminase, domain 2"/>
    <property type="match status" value="1"/>
</dbReference>
<feature type="compositionally biased region" description="Polar residues" evidence="3">
    <location>
        <begin position="391"/>
        <end position="404"/>
    </location>
</feature>
<dbReference type="AlphaFoldDB" id="A0A369J9K4"/>
<dbReference type="EMBL" id="LUEZ02000107">
    <property type="protein sequence ID" value="RDB17880.1"/>
    <property type="molecule type" value="Genomic_DNA"/>
</dbReference>
<keyword evidence="1" id="KW-0819">tRNA processing</keyword>
<dbReference type="SMART" id="SM00317">
    <property type="entry name" value="SET"/>
    <property type="match status" value="1"/>
</dbReference>
<dbReference type="FunCoup" id="A0A369J9K4">
    <property type="interactions" value="369"/>
</dbReference>
<feature type="domain" description="CMP/dCMP-type deaminase" evidence="5">
    <location>
        <begin position="315"/>
        <end position="459"/>
    </location>
</feature>
<dbReference type="InParanoid" id="A0A369J9K4"/>
<dbReference type="PANTHER" id="PTHR11079">
    <property type="entry name" value="CYTOSINE DEAMINASE FAMILY MEMBER"/>
    <property type="match status" value="1"/>
</dbReference>
<dbReference type="GO" id="GO:0052717">
    <property type="term" value="F:tRNA-specific adenosine-34 deaminase activity"/>
    <property type="evidence" value="ECO:0007669"/>
    <property type="project" value="TreeGrafter"/>
</dbReference>
<protein>
    <submittedName>
        <fullName evidence="6">SET domain-containing protein 7</fullName>
    </submittedName>
</protein>
<dbReference type="Proteomes" id="UP000076154">
    <property type="component" value="Unassembled WGS sequence"/>
</dbReference>
<dbReference type="Gene3D" id="2.170.270.10">
    <property type="entry name" value="SET domain"/>
    <property type="match status" value="1"/>
</dbReference>
<evidence type="ECO:0000259" key="5">
    <source>
        <dbReference type="PROSITE" id="PS51747"/>
    </source>
</evidence>
<evidence type="ECO:0000259" key="4">
    <source>
        <dbReference type="PROSITE" id="PS50280"/>
    </source>
</evidence>
<keyword evidence="7" id="KW-1185">Reference proteome</keyword>
<feature type="domain" description="SET" evidence="4">
    <location>
        <begin position="18"/>
        <end position="127"/>
    </location>
</feature>
<reference evidence="6" key="1">
    <citation type="submission" date="2018-04" db="EMBL/GenBank/DDBJ databases">
        <title>Whole genome sequencing of Hypsizygus marmoreus.</title>
        <authorList>
            <person name="Choi I.-G."/>
            <person name="Min B."/>
            <person name="Kim J.-G."/>
            <person name="Kim S."/>
            <person name="Oh Y.-L."/>
            <person name="Kong W.-S."/>
            <person name="Park H."/>
            <person name="Jeong J."/>
            <person name="Song E.-S."/>
        </authorList>
    </citation>
    <scope>NUCLEOTIDE SEQUENCE [LARGE SCALE GENOMIC DNA]</scope>
    <source>
        <strain evidence="6">51987-8</strain>
    </source>
</reference>
<dbReference type="Pfam" id="PF00856">
    <property type="entry name" value="SET"/>
    <property type="match status" value="1"/>
</dbReference>
<evidence type="ECO:0000256" key="2">
    <source>
        <dbReference type="ARBA" id="ARBA00038160"/>
    </source>
</evidence>
<comment type="caution">
    <text evidence="6">The sequence shown here is derived from an EMBL/GenBank/DDBJ whole genome shotgun (WGS) entry which is preliminary data.</text>
</comment>
<dbReference type="InterPro" id="IPR002125">
    <property type="entry name" value="CMP_dCMP_dom"/>
</dbReference>
<name>A0A369J9K4_HYPMA</name>
<dbReference type="GO" id="GO:0005737">
    <property type="term" value="C:cytoplasm"/>
    <property type="evidence" value="ECO:0007669"/>
    <property type="project" value="TreeGrafter"/>
</dbReference>
<gene>
    <name evidence="6" type="primary">set7</name>
    <name evidence="6" type="ORF">Hypma_000865</name>
</gene>
<dbReference type="GO" id="GO:0008033">
    <property type="term" value="P:tRNA processing"/>
    <property type="evidence" value="ECO:0007669"/>
    <property type="project" value="UniProtKB-KW"/>
</dbReference>
<dbReference type="InterPro" id="IPR001214">
    <property type="entry name" value="SET_dom"/>
</dbReference>
<dbReference type="InterPro" id="IPR046341">
    <property type="entry name" value="SET_dom_sf"/>
</dbReference>
<dbReference type="SUPFAM" id="SSF53927">
    <property type="entry name" value="Cytidine deaminase-like"/>
    <property type="match status" value="1"/>
</dbReference>
<evidence type="ECO:0000313" key="7">
    <source>
        <dbReference type="Proteomes" id="UP000076154"/>
    </source>
</evidence>
<sequence>MSSALNPTVSNQPQLLHNPWCLIKHTEEKGRGVYASKPIPRQTVIDISPVLIFAKDEYHEHGRFTTLDHYTFKWSDGRMALALGLGSLFNHSERPNLSYLLDASTDAIQYVTTRAIEVDEELSIFYGHKLWFKDADDYANPAVADPEEAEDGWGGLSAVVEVTDLTEPDGPFLDGDPSEIMADEDLPFTRFRLPPDEEEIDTIRTTQAWVVDIPDPRLITEMLKWLKQAGLDTPDLGHLKRIRKQNDMTTLLLTTSPVPPILPGDLDLPMPYTLLVPISPALTPISLKLKSSFWPTIFTPSRKGEAEAWSRGKSRWAWDAMIKVVEAANEARNRGELPIAAHIAAPYNEDSESDSAPTAFIACDSRNSNAHPLRHAVINVIRQMADHRTTADPSTPEESISLTPSEAGESRNGTNYLLTSRTVFTTHEPCIMCSMALIHSRVKEVFYLYPMPRTGGCGGIACLPTLKGVNHRFGICQWNIQGAIVDRCNLQLDAAIDA</sequence>